<dbReference type="InterPro" id="IPR003673">
    <property type="entry name" value="CoA-Trfase_fam_III"/>
</dbReference>
<gene>
    <name evidence="2" type="ordered locus">MAV_2704</name>
</gene>
<feature type="chain" id="PRO_5002604407" evidence="1">
    <location>
        <begin position="23"/>
        <end position="272"/>
    </location>
</feature>
<evidence type="ECO:0000313" key="3">
    <source>
        <dbReference type="Proteomes" id="UP000001574"/>
    </source>
</evidence>
<dbReference type="Proteomes" id="UP000001574">
    <property type="component" value="Chromosome"/>
</dbReference>
<dbReference type="SUPFAM" id="SSF89796">
    <property type="entry name" value="CoA-transferase family III (CaiB/BaiF)"/>
    <property type="match status" value="1"/>
</dbReference>
<feature type="signal peptide" evidence="1">
    <location>
        <begin position="1"/>
        <end position="22"/>
    </location>
</feature>
<organism evidence="2 3">
    <name type="scientific">Mycobacterium avium (strain 104)</name>
    <dbReference type="NCBI Taxonomy" id="243243"/>
    <lineage>
        <taxon>Bacteria</taxon>
        <taxon>Bacillati</taxon>
        <taxon>Actinomycetota</taxon>
        <taxon>Actinomycetes</taxon>
        <taxon>Mycobacteriales</taxon>
        <taxon>Mycobacteriaceae</taxon>
        <taxon>Mycobacterium</taxon>
        <taxon>Mycobacterium avium complex (MAC)</taxon>
    </lineage>
</organism>
<proteinExistence type="predicted"/>
<dbReference type="GO" id="GO:0003824">
    <property type="term" value="F:catalytic activity"/>
    <property type="evidence" value="ECO:0007669"/>
    <property type="project" value="InterPro"/>
</dbReference>
<evidence type="ECO:0000256" key="1">
    <source>
        <dbReference type="SAM" id="SignalP"/>
    </source>
</evidence>
<dbReference type="Pfam" id="PF02515">
    <property type="entry name" value="CoA_transf_3"/>
    <property type="match status" value="1"/>
</dbReference>
<evidence type="ECO:0000313" key="2">
    <source>
        <dbReference type="EMBL" id="ABK68787.1"/>
    </source>
</evidence>
<accession>A0A0H3A4D5</accession>
<dbReference type="KEGG" id="mav:MAV_2704"/>
<reference evidence="2 3" key="1">
    <citation type="submission" date="2006-10" db="EMBL/GenBank/DDBJ databases">
        <authorList>
            <person name="Fleischmann R.D."/>
            <person name="Dodson R.J."/>
            <person name="Haft D.H."/>
            <person name="Merkel J.S."/>
            <person name="Nelson W.C."/>
            <person name="Fraser C.M."/>
        </authorList>
    </citation>
    <scope>NUCLEOTIDE SEQUENCE [LARGE SCALE GENOMIC DNA]</scope>
    <source>
        <strain evidence="2 3">104</strain>
    </source>
</reference>
<dbReference type="InterPro" id="IPR044855">
    <property type="entry name" value="CoA-Trfase_III_dom3_sf"/>
</dbReference>
<dbReference type="HOGENOM" id="CLU_033975_5_1_11"/>
<dbReference type="InterPro" id="IPR050509">
    <property type="entry name" value="CoA-transferase_III"/>
</dbReference>
<name>A0A0H3A4D5_MYCA1</name>
<dbReference type="RefSeq" id="WP_011724987.1">
    <property type="nucleotide sequence ID" value="NC_008595.1"/>
</dbReference>
<keyword evidence="1" id="KW-0732">Signal</keyword>
<sequence length="272" mass="28410">MQPLIGVTVVSLAVNLPGPLAAARLAELGAAVTKVEPATGDPLAAAAPDWYARLIEHQNVLTLDLKDTGDRAKLDELLAGADLLITSMRPSALHRSGLARPQQRFPRLSLIEIVGHHGEHAETPGHDLNYQAAQGTLTPPHMPKVPIADVLGAERAVSSALAALLQAAKAGAGQRYRVVLEEAAARAGDAVRYGLMGEGAVLGGAYPGYGIYASADGYVALGAIEPHFFARTCQVFGADGSHESLGAAFAAKTTAELEDLARHMDIPLNEVR</sequence>
<dbReference type="AlphaFoldDB" id="A0A0H3A4D5"/>
<dbReference type="EMBL" id="CP000479">
    <property type="protein sequence ID" value="ABK68787.1"/>
    <property type="molecule type" value="Genomic_DNA"/>
</dbReference>
<dbReference type="PANTHER" id="PTHR48228">
    <property type="entry name" value="SUCCINYL-COA--D-CITRAMALATE COA-TRANSFERASE"/>
    <property type="match status" value="1"/>
</dbReference>
<dbReference type="PANTHER" id="PTHR48228:SF5">
    <property type="entry name" value="ALPHA-METHYLACYL-COA RACEMASE"/>
    <property type="match status" value="1"/>
</dbReference>
<dbReference type="Gene3D" id="3.40.50.10540">
    <property type="entry name" value="Crotonobetainyl-coa:carnitine coa-transferase, domain 1"/>
    <property type="match status" value="1"/>
</dbReference>
<dbReference type="InterPro" id="IPR023606">
    <property type="entry name" value="CoA-Trfase_III_dom_1_sf"/>
</dbReference>
<dbReference type="Gene3D" id="3.30.1540.10">
    <property type="entry name" value="formyl-coa transferase, domain 3"/>
    <property type="match status" value="1"/>
</dbReference>
<protein>
    <submittedName>
        <fullName evidence="2">L-carnitine dehydratase/bile acid-inducible protein F</fullName>
    </submittedName>
</protein>